<proteinExistence type="inferred from homology"/>
<feature type="region of interest" description="Disordered" evidence="2">
    <location>
        <begin position="47"/>
        <end position="94"/>
    </location>
</feature>
<protein>
    <submittedName>
        <fullName evidence="4">Transglycosylase SLT domain-containing protein</fullName>
    </submittedName>
</protein>
<dbReference type="EMBL" id="JAEUXJ010000004">
    <property type="protein sequence ID" value="MBL6456259.1"/>
    <property type="molecule type" value="Genomic_DNA"/>
</dbReference>
<sequence length="322" mass="34264">MFESTPRAAPGDTQTPFARRLRPAFLAIAWALSCVMPDAEAEARSARPAAARSQAKPAAAVARPVARPVAARTSARPMPRRQVAARPRPAQQARPAPVVLPTTTVTTAPGQPSPTVAAALHGASRVTGTDSTLLRAIAWQESRFGHRARNSASSARGLMQFTVATWLEVVRDFGPRHGLAREAASLSTDPQTGAITTKRPRDLRYILALRDNPRLSAVMAAERLAQEQAALQAMLGRPAGPTELYATHMLGPFGARRFLTELDRAPGRPAADVLGADSIAANPGVFLERGSGRRLSLAEVHAGFGRMLAEQREPAPLTLAAR</sequence>
<dbReference type="RefSeq" id="WP_202825982.1">
    <property type="nucleotide sequence ID" value="NZ_JAEUXJ010000004.1"/>
</dbReference>
<dbReference type="PROSITE" id="PS51257">
    <property type="entry name" value="PROKAR_LIPOPROTEIN"/>
    <property type="match status" value="1"/>
</dbReference>
<evidence type="ECO:0000259" key="3">
    <source>
        <dbReference type="Pfam" id="PF01464"/>
    </source>
</evidence>
<evidence type="ECO:0000256" key="2">
    <source>
        <dbReference type="SAM" id="MobiDB-lite"/>
    </source>
</evidence>
<dbReference type="SUPFAM" id="SSF53955">
    <property type="entry name" value="Lysozyme-like"/>
    <property type="match status" value="1"/>
</dbReference>
<reference evidence="4 5" key="1">
    <citation type="submission" date="2021-01" db="EMBL/GenBank/DDBJ databases">
        <title>Belnapia mucosa sp. nov. and Belnapia arida sp. nov., isolated from the Tabernas Desert (Almeria, Spain).</title>
        <authorList>
            <person name="Molina-Menor E."/>
            <person name="Vidal-Verdu A."/>
            <person name="Calonge A."/>
            <person name="Satari L."/>
            <person name="Pereto Magraner J."/>
            <person name="Porcar Miralles M."/>
        </authorList>
    </citation>
    <scope>NUCLEOTIDE SEQUENCE [LARGE SCALE GENOMIC DNA]</scope>
    <source>
        <strain evidence="4 5">T6</strain>
    </source>
</reference>
<name>A0ABS1V6A8_9PROT</name>
<dbReference type="Gene3D" id="1.10.530.10">
    <property type="match status" value="1"/>
</dbReference>
<comment type="caution">
    <text evidence="4">The sequence shown here is derived from an EMBL/GenBank/DDBJ whole genome shotgun (WGS) entry which is preliminary data.</text>
</comment>
<comment type="similarity">
    <text evidence="1">Belongs to the virb1 family.</text>
</comment>
<dbReference type="InterPro" id="IPR008258">
    <property type="entry name" value="Transglycosylase_SLT_dom_1"/>
</dbReference>
<evidence type="ECO:0000256" key="1">
    <source>
        <dbReference type="ARBA" id="ARBA00009387"/>
    </source>
</evidence>
<accession>A0ABS1V6A8</accession>
<gene>
    <name evidence="4" type="ORF">JMJ55_13070</name>
</gene>
<feature type="domain" description="Transglycosylase SLT" evidence="3">
    <location>
        <begin position="127"/>
        <end position="172"/>
    </location>
</feature>
<organism evidence="4 5">
    <name type="scientific">Belnapia mucosa</name>
    <dbReference type="NCBI Taxonomy" id="2804532"/>
    <lineage>
        <taxon>Bacteria</taxon>
        <taxon>Pseudomonadati</taxon>
        <taxon>Pseudomonadota</taxon>
        <taxon>Alphaproteobacteria</taxon>
        <taxon>Acetobacterales</taxon>
        <taxon>Roseomonadaceae</taxon>
        <taxon>Belnapia</taxon>
    </lineage>
</organism>
<dbReference type="Proteomes" id="UP000606490">
    <property type="component" value="Unassembled WGS sequence"/>
</dbReference>
<dbReference type="Pfam" id="PF01464">
    <property type="entry name" value="SLT"/>
    <property type="match status" value="1"/>
</dbReference>
<evidence type="ECO:0000313" key="5">
    <source>
        <dbReference type="Proteomes" id="UP000606490"/>
    </source>
</evidence>
<dbReference type="InterPro" id="IPR023346">
    <property type="entry name" value="Lysozyme-like_dom_sf"/>
</dbReference>
<evidence type="ECO:0000313" key="4">
    <source>
        <dbReference type="EMBL" id="MBL6456259.1"/>
    </source>
</evidence>
<keyword evidence="5" id="KW-1185">Reference proteome</keyword>